<dbReference type="GO" id="GO:0005975">
    <property type="term" value="P:carbohydrate metabolic process"/>
    <property type="evidence" value="ECO:0007669"/>
    <property type="project" value="InterPro"/>
</dbReference>
<name>A0AB33A3H6_ALTME</name>
<gene>
    <name evidence="3" type="ordered locus">AMEC673_18175</name>
</gene>
<dbReference type="RefSeq" id="WP_014977681.1">
    <property type="nucleotide sequence ID" value="NC_018678.1"/>
</dbReference>
<dbReference type="PANTHER" id="PTHR10963:SF55">
    <property type="entry name" value="GLYCOSIDE HYDROLASE FAMILY 16 PROTEIN"/>
    <property type="match status" value="1"/>
</dbReference>
<dbReference type="Gene3D" id="2.60.120.430">
    <property type="entry name" value="Galactose-binding lectin"/>
    <property type="match status" value="3"/>
</dbReference>
<dbReference type="PROSITE" id="PS51762">
    <property type="entry name" value="GH16_2"/>
    <property type="match status" value="1"/>
</dbReference>
<accession>A0AB33A3H6</accession>
<reference evidence="4" key="1">
    <citation type="journal article" date="2012" name="Sci. Rep.">
        <title>Genomes of surface isolates of Alteromonas macleodii: the life of a widespread marine opportunistic copiotroph.</title>
        <authorList>
            <person name="Lopez-Perez M."/>
            <person name="Gonzaga A."/>
            <person name="Martin-Cuadrado A.B."/>
            <person name="Onyshchenko O."/>
            <person name="Ghavidel A."/>
            <person name="Ghai R."/>
            <person name="Rodriguez-Valera F."/>
        </authorList>
    </citation>
    <scope>NUCLEOTIDE SEQUENCE [LARGE SCALE GENOMIC DNA]</scope>
    <source>
        <strain evidence="4">English Channel 673</strain>
    </source>
</reference>
<evidence type="ECO:0000256" key="1">
    <source>
        <dbReference type="ARBA" id="ARBA00006865"/>
    </source>
</evidence>
<dbReference type="InterPro" id="IPR013320">
    <property type="entry name" value="ConA-like_dom_sf"/>
</dbReference>
<dbReference type="GO" id="GO:0004553">
    <property type="term" value="F:hydrolase activity, hydrolyzing O-glycosyl compounds"/>
    <property type="evidence" value="ECO:0007669"/>
    <property type="project" value="InterPro"/>
</dbReference>
<proteinExistence type="inferred from homology"/>
<dbReference type="Pfam" id="PF00722">
    <property type="entry name" value="Glyco_hydro_16"/>
    <property type="match status" value="1"/>
</dbReference>
<dbReference type="InterPro" id="IPR050546">
    <property type="entry name" value="Glycosyl_Hydrlase_16"/>
</dbReference>
<comment type="similarity">
    <text evidence="1">Belongs to the glycosyl hydrolase 16 family.</text>
</comment>
<sequence>MTKKASQLSRIAAAISVATLFGCGGGATTSTDIDVVDPAAPVSDWELVWSDEFDGNSIDDDNWTHEVNCDGGGNNESQCYTDSEDNSFVSDGSLKIVALPAEEGAQKPYTSARLNTRYKADFKYGRIEMRAKLPSGQGSWPAFWMMPTDEVYGGWPRSGEIDIMEAVNLKALDADGNPESHIHGTLHYGQEWPNNDSSGKAYSLPDGANPADDFHTYAVEWQEGEIRWYMDDYLYATQRRSEVRYNANGDATGLSHRGWYAEYFEQGTGELTTHWDNAPFDQEFYIILNFAVGGDWPANVNETGIDAEAFVEGQTYEVDYVRVYECASNPDTGKGCETVRPGYNSLDDALVEGEAPIPSPPSTGVAQNLTIFDGTPNPNWPAWDCCGGSTPALVEDAEQGQVFEFAINETPTVMGFISRAQFITDPEGEASPFDASPMEETGSVKFDLKVTSLPANATTNWLFKIESSEGSTAAELPLMDGYVGPADTAGAAPEQGVWESYEFPLSALAAAGLDTSAIDVIMVFPAWDTGNGAVYRMANVEISQEGGASYPELVIFEDGQNPNWPMWDCCGGSTPTEEMDNEEHGLTAEFRIGAEPTVMGFITRPESGGGDTPFDATALTDGGLLQFDMRVVSAPSNAEASWIFKIESNGASTAVELPLSDSVEGQEPVEGEWQTYTFTISELQARGLDVSTIDVIMVFPAWGTGEGAVYRLDNVKFYHPDSGEDASGAGITLFADTAAEQWSIWDCCGGSTPTEEVDDAEHGTVAEFRIGATPTVMGFLADETVSFDASSLLSNGAIKFEMKVSSMPNDASAPWLFKVESINVSSAVELPMSSSLEGADPVEGEWQTYTFPLQALYDAGLDISAINVIMMFPAWGQGEGAVYRIDNVEIAAQ</sequence>
<dbReference type="SUPFAM" id="SSF49785">
    <property type="entry name" value="Galactose-binding domain-like"/>
    <property type="match status" value="3"/>
</dbReference>
<dbReference type="AlphaFoldDB" id="A0AB33A3H6"/>
<dbReference type="SUPFAM" id="SSF49899">
    <property type="entry name" value="Concanavalin A-like lectins/glucanases"/>
    <property type="match status" value="1"/>
</dbReference>
<dbReference type="CDD" id="cd08023">
    <property type="entry name" value="GH16_laminarinase_like"/>
    <property type="match status" value="1"/>
</dbReference>
<dbReference type="EMBL" id="CP003844">
    <property type="protein sequence ID" value="AFT76311.1"/>
    <property type="molecule type" value="Genomic_DNA"/>
</dbReference>
<dbReference type="InterPro" id="IPR000757">
    <property type="entry name" value="Beta-glucanase-like"/>
</dbReference>
<evidence type="ECO:0000313" key="4">
    <source>
        <dbReference type="Proteomes" id="UP000006296"/>
    </source>
</evidence>
<feature type="domain" description="GH16" evidence="2">
    <location>
        <begin position="35"/>
        <end position="329"/>
    </location>
</feature>
<dbReference type="InterPro" id="IPR008979">
    <property type="entry name" value="Galactose-bd-like_sf"/>
</dbReference>
<evidence type="ECO:0000313" key="3">
    <source>
        <dbReference type="EMBL" id="AFT76311.1"/>
    </source>
</evidence>
<dbReference type="PANTHER" id="PTHR10963">
    <property type="entry name" value="GLYCOSYL HYDROLASE-RELATED"/>
    <property type="match status" value="1"/>
</dbReference>
<dbReference type="Gene3D" id="2.60.120.200">
    <property type="match status" value="1"/>
</dbReference>
<dbReference type="KEGG" id="amg:AMEC673_18175"/>
<organism evidence="3 4">
    <name type="scientific">Alteromonas macleodii (strain English Channel 673)</name>
    <dbReference type="NCBI Taxonomy" id="1004788"/>
    <lineage>
        <taxon>Bacteria</taxon>
        <taxon>Pseudomonadati</taxon>
        <taxon>Pseudomonadota</taxon>
        <taxon>Gammaproteobacteria</taxon>
        <taxon>Alteromonadales</taxon>
        <taxon>Alteromonadaceae</taxon>
        <taxon>Alteromonas/Salinimonas group</taxon>
        <taxon>Alteromonas</taxon>
    </lineage>
</organism>
<evidence type="ECO:0000259" key="2">
    <source>
        <dbReference type="PROSITE" id="PS51762"/>
    </source>
</evidence>
<protein>
    <submittedName>
        <fullName evidence="3">Glucan endo-1,3-beta-D-glucosidase</fullName>
    </submittedName>
</protein>
<dbReference type="Proteomes" id="UP000006296">
    <property type="component" value="Chromosome"/>
</dbReference>
<dbReference type="PROSITE" id="PS51257">
    <property type="entry name" value="PROKAR_LIPOPROTEIN"/>
    <property type="match status" value="1"/>
</dbReference>